<reference evidence="1 2" key="1">
    <citation type="submission" date="2019-03" db="EMBL/GenBank/DDBJ databases">
        <title>Genomics of glacier-inhabiting Cryobacterium strains.</title>
        <authorList>
            <person name="Liu Q."/>
            <person name="Xin Y.-H."/>
        </authorList>
    </citation>
    <scope>NUCLEOTIDE SEQUENCE [LARGE SCALE GENOMIC DNA]</scope>
    <source>
        <strain evidence="1 2">Sr59</strain>
    </source>
</reference>
<dbReference type="OrthoDB" id="9993235at2"/>
<keyword evidence="2" id="KW-1185">Reference proteome</keyword>
<evidence type="ECO:0000313" key="2">
    <source>
        <dbReference type="Proteomes" id="UP000298468"/>
    </source>
</evidence>
<protein>
    <submittedName>
        <fullName evidence="1">Uncharacterized protein</fullName>
    </submittedName>
</protein>
<organism evidence="1 2">
    <name type="scientific">Cryobacterium lactosi</name>
    <dbReference type="NCBI Taxonomy" id="1259202"/>
    <lineage>
        <taxon>Bacteria</taxon>
        <taxon>Bacillati</taxon>
        <taxon>Actinomycetota</taxon>
        <taxon>Actinomycetes</taxon>
        <taxon>Micrococcales</taxon>
        <taxon>Microbacteriaceae</taxon>
        <taxon>Cryobacterium</taxon>
    </lineage>
</organism>
<name>A0A4R9BGH1_9MICO</name>
<accession>A0A4R9BGH1</accession>
<gene>
    <name evidence="1" type="ORF">E3T61_21205</name>
</gene>
<dbReference type="EMBL" id="SOHM01000049">
    <property type="protein sequence ID" value="TFD83552.1"/>
    <property type="molecule type" value="Genomic_DNA"/>
</dbReference>
<dbReference type="AlphaFoldDB" id="A0A4R9BGH1"/>
<dbReference type="RefSeq" id="WP_134642811.1">
    <property type="nucleotide sequence ID" value="NZ_SOHM01000049.1"/>
</dbReference>
<sequence>MLNAGSAASRPLALKRLELLQIIKQVDTHTISAELATEQLNALAENVRTVDQLPPKATIPLFQRAH</sequence>
<dbReference type="Proteomes" id="UP000298468">
    <property type="component" value="Unassembled WGS sequence"/>
</dbReference>
<evidence type="ECO:0000313" key="1">
    <source>
        <dbReference type="EMBL" id="TFD83552.1"/>
    </source>
</evidence>
<comment type="caution">
    <text evidence="1">The sequence shown here is derived from an EMBL/GenBank/DDBJ whole genome shotgun (WGS) entry which is preliminary data.</text>
</comment>
<proteinExistence type="predicted"/>